<dbReference type="CDD" id="cd00090">
    <property type="entry name" value="HTH_ARSR"/>
    <property type="match status" value="1"/>
</dbReference>
<gene>
    <name evidence="6" type="ORF">DL237_05305</name>
</gene>
<sequence length="298" mass="32062">MRLLEIFAAMMGSATTVDAAAELGISQPAVSASLKQLEDLLGLVLFERTGRRLRPTPEAQALFDEIRPVFAMMRTVSQRARDMAQGKRGRLRIVSTPPLGYSVAPMALKHFLEARPDASVAYDVRRLSSVIEAVQSGQADVGLALAEDDHRGVVNLTPLRRTQMVALVPGDGPLALRGHVRARDLAGLPFIALELESHLGRKVKAAFEADEAPFSPRIEVRYCATAAALAGQGMGVTVVDPWSAAASRCDALVVRRFVPDTSVTACVITRRGMPQTGLVARYVDDLRAALEATRLPGT</sequence>
<dbReference type="PANTHER" id="PTHR30427">
    <property type="entry name" value="TRANSCRIPTIONAL ACTIVATOR PROTEIN LYSR"/>
    <property type="match status" value="1"/>
</dbReference>
<organism evidence="6 7">
    <name type="scientific">Pseudooceanicola sediminis</name>
    <dbReference type="NCBI Taxonomy" id="2211117"/>
    <lineage>
        <taxon>Bacteria</taxon>
        <taxon>Pseudomonadati</taxon>
        <taxon>Pseudomonadota</taxon>
        <taxon>Alphaproteobacteria</taxon>
        <taxon>Rhodobacterales</taxon>
        <taxon>Paracoccaceae</taxon>
        <taxon>Pseudooceanicola</taxon>
    </lineage>
</organism>
<dbReference type="Pfam" id="PF00126">
    <property type="entry name" value="HTH_1"/>
    <property type="match status" value="1"/>
</dbReference>
<dbReference type="InterPro" id="IPR036390">
    <property type="entry name" value="WH_DNA-bd_sf"/>
</dbReference>
<dbReference type="PRINTS" id="PR00039">
    <property type="entry name" value="HTHLYSR"/>
</dbReference>
<evidence type="ECO:0000256" key="2">
    <source>
        <dbReference type="ARBA" id="ARBA00023015"/>
    </source>
</evidence>
<evidence type="ECO:0000256" key="1">
    <source>
        <dbReference type="ARBA" id="ARBA00009437"/>
    </source>
</evidence>
<evidence type="ECO:0000259" key="5">
    <source>
        <dbReference type="PROSITE" id="PS50931"/>
    </source>
</evidence>
<dbReference type="Gene3D" id="3.40.190.290">
    <property type="match status" value="1"/>
</dbReference>
<feature type="domain" description="HTH lysR-type" evidence="5">
    <location>
        <begin position="1"/>
        <end position="56"/>
    </location>
</feature>
<reference evidence="6 7" key="1">
    <citation type="submission" date="2018-08" db="EMBL/GenBank/DDBJ databases">
        <title>Pseudooceanicola sediminis CY03 in the family Rhodobacteracea.</title>
        <authorList>
            <person name="Zhang Y.-J."/>
        </authorList>
    </citation>
    <scope>NUCLEOTIDE SEQUENCE [LARGE SCALE GENOMIC DNA]</scope>
    <source>
        <strain evidence="6 7">CY03</strain>
    </source>
</reference>
<dbReference type="PANTHER" id="PTHR30427:SF1">
    <property type="entry name" value="TRANSCRIPTIONAL ACTIVATOR PROTEIN LYSR"/>
    <property type="match status" value="1"/>
</dbReference>
<dbReference type="GO" id="GO:0003700">
    <property type="term" value="F:DNA-binding transcription factor activity"/>
    <property type="evidence" value="ECO:0007669"/>
    <property type="project" value="InterPro"/>
</dbReference>
<evidence type="ECO:0000313" key="6">
    <source>
        <dbReference type="EMBL" id="RII39789.1"/>
    </source>
</evidence>
<dbReference type="Pfam" id="PF03466">
    <property type="entry name" value="LysR_substrate"/>
    <property type="match status" value="1"/>
</dbReference>
<keyword evidence="2" id="KW-0805">Transcription regulation</keyword>
<dbReference type="InterPro" id="IPR011991">
    <property type="entry name" value="ArsR-like_HTH"/>
</dbReference>
<comment type="similarity">
    <text evidence="1">Belongs to the LysR transcriptional regulatory family.</text>
</comment>
<dbReference type="PROSITE" id="PS50931">
    <property type="entry name" value="HTH_LYSR"/>
    <property type="match status" value="1"/>
</dbReference>
<name>A0A399J630_9RHOB</name>
<dbReference type="InterPro" id="IPR000847">
    <property type="entry name" value="LysR_HTH_N"/>
</dbReference>
<dbReference type="OrthoDB" id="8479870at2"/>
<evidence type="ECO:0000313" key="7">
    <source>
        <dbReference type="Proteomes" id="UP000265848"/>
    </source>
</evidence>
<protein>
    <submittedName>
        <fullName evidence="6">LysR family transcriptional regulator</fullName>
    </submittedName>
</protein>
<dbReference type="EMBL" id="QWJJ01000004">
    <property type="protein sequence ID" value="RII39789.1"/>
    <property type="molecule type" value="Genomic_DNA"/>
</dbReference>
<evidence type="ECO:0000256" key="4">
    <source>
        <dbReference type="ARBA" id="ARBA00023163"/>
    </source>
</evidence>
<dbReference type="Gene3D" id="1.10.10.10">
    <property type="entry name" value="Winged helix-like DNA-binding domain superfamily/Winged helix DNA-binding domain"/>
    <property type="match status" value="1"/>
</dbReference>
<dbReference type="InterPro" id="IPR036388">
    <property type="entry name" value="WH-like_DNA-bd_sf"/>
</dbReference>
<dbReference type="GO" id="GO:0043565">
    <property type="term" value="F:sequence-specific DNA binding"/>
    <property type="evidence" value="ECO:0007669"/>
    <property type="project" value="TreeGrafter"/>
</dbReference>
<dbReference type="SUPFAM" id="SSF53850">
    <property type="entry name" value="Periplasmic binding protein-like II"/>
    <property type="match status" value="1"/>
</dbReference>
<keyword evidence="7" id="KW-1185">Reference proteome</keyword>
<dbReference type="Proteomes" id="UP000265848">
    <property type="component" value="Unassembled WGS sequence"/>
</dbReference>
<dbReference type="InterPro" id="IPR005119">
    <property type="entry name" value="LysR_subst-bd"/>
</dbReference>
<accession>A0A399J630</accession>
<proteinExistence type="inferred from homology"/>
<comment type="caution">
    <text evidence="6">The sequence shown here is derived from an EMBL/GenBank/DDBJ whole genome shotgun (WGS) entry which is preliminary data.</text>
</comment>
<dbReference type="SUPFAM" id="SSF46785">
    <property type="entry name" value="Winged helix' DNA-binding domain"/>
    <property type="match status" value="1"/>
</dbReference>
<dbReference type="GO" id="GO:0010628">
    <property type="term" value="P:positive regulation of gene expression"/>
    <property type="evidence" value="ECO:0007669"/>
    <property type="project" value="TreeGrafter"/>
</dbReference>
<evidence type="ECO:0000256" key="3">
    <source>
        <dbReference type="ARBA" id="ARBA00023125"/>
    </source>
</evidence>
<keyword evidence="4" id="KW-0804">Transcription</keyword>
<dbReference type="AlphaFoldDB" id="A0A399J630"/>
<keyword evidence="3" id="KW-0238">DNA-binding</keyword>